<keyword evidence="2" id="KW-1133">Transmembrane helix</keyword>
<evidence type="ECO:0000313" key="3">
    <source>
        <dbReference type="EMBL" id="EXU96641.1"/>
    </source>
</evidence>
<protein>
    <submittedName>
        <fullName evidence="3">Uncharacterized protein</fullName>
    </submittedName>
</protein>
<comment type="caution">
    <text evidence="3">The sequence shown here is derived from an EMBL/GenBank/DDBJ whole genome shotgun (WGS) entry which is preliminary data.</text>
</comment>
<feature type="region of interest" description="Disordered" evidence="1">
    <location>
        <begin position="234"/>
        <end position="278"/>
    </location>
</feature>
<evidence type="ECO:0000256" key="2">
    <source>
        <dbReference type="SAM" id="Phobius"/>
    </source>
</evidence>
<proteinExistence type="predicted"/>
<feature type="compositionally biased region" description="Polar residues" evidence="1">
    <location>
        <begin position="234"/>
        <end position="258"/>
    </location>
</feature>
<feature type="compositionally biased region" description="Basic and acidic residues" evidence="1">
    <location>
        <begin position="266"/>
        <end position="278"/>
    </location>
</feature>
<dbReference type="HOGENOM" id="CLU_1001454_0_0_1"/>
<sequence length="278" mass="29601">MFWFRQYTFAGLLVATGTYASINLIPQTTPKPQPPKKSEAGPPLTPTPAPVFKRDKQHTCGYISGNPVVEFAGCAKVNDTAIPTTCVPFSYPLPDSTSRETLYCNQAAPSCAVLAFQDGGCSRCRFLYCGATGQTVPVYVHPTTATTSLPSPTPVGAIVGGVVGGIAGLAAIGLLAFFLLRRREKKRRQQTLISGSQAGSSQAPDYRSSNVTPPMSIATGTTSPAFRYLASFDETNMNPSTSSQPFHPSAQGQRNGSIGHNMPNAKPDKETHELSEIR</sequence>
<feature type="compositionally biased region" description="Polar residues" evidence="1">
    <location>
        <begin position="190"/>
        <end position="217"/>
    </location>
</feature>
<feature type="region of interest" description="Disordered" evidence="1">
    <location>
        <begin position="26"/>
        <end position="48"/>
    </location>
</feature>
<dbReference type="Proteomes" id="UP000030151">
    <property type="component" value="Unassembled WGS sequence"/>
</dbReference>
<feature type="region of interest" description="Disordered" evidence="1">
    <location>
        <begin position="189"/>
        <end position="217"/>
    </location>
</feature>
<name>A0A014P4M5_9HYPO</name>
<feature type="transmembrane region" description="Helical" evidence="2">
    <location>
        <begin position="155"/>
        <end position="180"/>
    </location>
</feature>
<evidence type="ECO:0000313" key="4">
    <source>
        <dbReference type="Proteomes" id="UP000030151"/>
    </source>
</evidence>
<keyword evidence="2" id="KW-0812">Transmembrane</keyword>
<keyword evidence="2" id="KW-0472">Membrane</keyword>
<dbReference type="AlphaFoldDB" id="A0A014P4M5"/>
<organism evidence="3 4">
    <name type="scientific">Metarhizium robertsii</name>
    <dbReference type="NCBI Taxonomy" id="568076"/>
    <lineage>
        <taxon>Eukaryota</taxon>
        <taxon>Fungi</taxon>
        <taxon>Dikarya</taxon>
        <taxon>Ascomycota</taxon>
        <taxon>Pezizomycotina</taxon>
        <taxon>Sordariomycetes</taxon>
        <taxon>Hypocreomycetidae</taxon>
        <taxon>Hypocreales</taxon>
        <taxon>Clavicipitaceae</taxon>
        <taxon>Metarhizium</taxon>
    </lineage>
</organism>
<evidence type="ECO:0000256" key="1">
    <source>
        <dbReference type="SAM" id="MobiDB-lite"/>
    </source>
</evidence>
<gene>
    <name evidence="3" type="ORF">X797_010317</name>
</gene>
<dbReference type="EMBL" id="JELW01000047">
    <property type="protein sequence ID" value="EXU96641.1"/>
    <property type="molecule type" value="Genomic_DNA"/>
</dbReference>
<accession>A0A014P4M5</accession>
<reference evidence="3 4" key="1">
    <citation type="submission" date="2014-02" db="EMBL/GenBank/DDBJ databases">
        <title>The genome sequence of the entomopathogenic fungus Metarhizium robertsii ARSEF 2575.</title>
        <authorList>
            <person name="Giuliano Garisto Donzelli B."/>
            <person name="Roe B.A."/>
            <person name="Macmil S.L."/>
            <person name="Krasnoff S.B."/>
            <person name="Gibson D.M."/>
        </authorList>
    </citation>
    <scope>NUCLEOTIDE SEQUENCE [LARGE SCALE GENOMIC DNA]</scope>
    <source>
        <strain evidence="3 4">ARSEF 2575</strain>
    </source>
</reference>